<gene>
    <name evidence="3" type="ORF">B0H16DRAFT_514866</name>
</gene>
<accession>A0AAD7NHH7</accession>
<evidence type="ECO:0000256" key="2">
    <source>
        <dbReference type="SAM" id="Phobius"/>
    </source>
</evidence>
<evidence type="ECO:0000256" key="1">
    <source>
        <dbReference type="SAM" id="MobiDB-lite"/>
    </source>
</evidence>
<organism evidence="3 4">
    <name type="scientific">Mycena metata</name>
    <dbReference type="NCBI Taxonomy" id="1033252"/>
    <lineage>
        <taxon>Eukaryota</taxon>
        <taxon>Fungi</taxon>
        <taxon>Dikarya</taxon>
        <taxon>Basidiomycota</taxon>
        <taxon>Agaricomycotina</taxon>
        <taxon>Agaricomycetes</taxon>
        <taxon>Agaricomycetidae</taxon>
        <taxon>Agaricales</taxon>
        <taxon>Marasmiineae</taxon>
        <taxon>Mycenaceae</taxon>
        <taxon>Mycena</taxon>
    </lineage>
</organism>
<keyword evidence="4" id="KW-1185">Reference proteome</keyword>
<comment type="caution">
    <text evidence="3">The sequence shown here is derived from an EMBL/GenBank/DDBJ whole genome shotgun (WGS) entry which is preliminary data.</text>
</comment>
<sequence>MRGAVLGGCRRWGWGGVGGRGALGRFFSLPGDDDDDVMSSSSSLRFPRRYVDRPTRPLASSIGRARPFTTFTAAAGHTRPTLYHASKQESFLSPRNRIRNRNPNPNRNRNPMRIKQRQPNTCTYDTITTSFLLSLRSALLPPSVLYSRPRFRYYRRFVIIAIALLLYPPLRPNDDDERRPTNERPRNVLMSLPARLPYPPTPPPYPIYQVITLTSSPYYTATYIRTYIPHTTPYILSLLLVLFCSCLLPCFVFVFGFIFVVLSYPPHSHSHSSHSSHPHPPQLAQAYSDVAPAPAPAFVRCHSHPTCSLVDGCLSVAALRARPCSSILEADSARTRTLLTRVRVLVPIPVVFFHLSRWVLGWLSTAFLFV</sequence>
<evidence type="ECO:0000313" key="3">
    <source>
        <dbReference type="EMBL" id="KAJ7762460.1"/>
    </source>
</evidence>
<evidence type="ECO:0000313" key="4">
    <source>
        <dbReference type="Proteomes" id="UP001215598"/>
    </source>
</evidence>
<dbReference type="AlphaFoldDB" id="A0AAD7NHH7"/>
<feature type="transmembrane region" description="Helical" evidence="2">
    <location>
        <begin position="153"/>
        <end position="170"/>
    </location>
</feature>
<keyword evidence="2" id="KW-0472">Membrane</keyword>
<dbReference type="EMBL" id="JARKIB010000032">
    <property type="protein sequence ID" value="KAJ7762460.1"/>
    <property type="molecule type" value="Genomic_DNA"/>
</dbReference>
<dbReference type="Proteomes" id="UP001215598">
    <property type="component" value="Unassembled WGS sequence"/>
</dbReference>
<reference evidence="3" key="1">
    <citation type="submission" date="2023-03" db="EMBL/GenBank/DDBJ databases">
        <title>Massive genome expansion in bonnet fungi (Mycena s.s.) driven by repeated elements and novel gene families across ecological guilds.</title>
        <authorList>
            <consortium name="Lawrence Berkeley National Laboratory"/>
            <person name="Harder C.B."/>
            <person name="Miyauchi S."/>
            <person name="Viragh M."/>
            <person name="Kuo A."/>
            <person name="Thoen E."/>
            <person name="Andreopoulos B."/>
            <person name="Lu D."/>
            <person name="Skrede I."/>
            <person name="Drula E."/>
            <person name="Henrissat B."/>
            <person name="Morin E."/>
            <person name="Kohler A."/>
            <person name="Barry K."/>
            <person name="LaButti K."/>
            <person name="Morin E."/>
            <person name="Salamov A."/>
            <person name="Lipzen A."/>
            <person name="Mereny Z."/>
            <person name="Hegedus B."/>
            <person name="Baldrian P."/>
            <person name="Stursova M."/>
            <person name="Weitz H."/>
            <person name="Taylor A."/>
            <person name="Grigoriev I.V."/>
            <person name="Nagy L.G."/>
            <person name="Martin F."/>
            <person name="Kauserud H."/>
        </authorList>
    </citation>
    <scope>NUCLEOTIDE SEQUENCE</scope>
    <source>
        <strain evidence="3">CBHHK182m</strain>
    </source>
</reference>
<feature type="transmembrane region" description="Helical" evidence="2">
    <location>
        <begin position="344"/>
        <end position="369"/>
    </location>
</feature>
<name>A0AAD7NHH7_9AGAR</name>
<keyword evidence="2" id="KW-0812">Transmembrane</keyword>
<proteinExistence type="predicted"/>
<keyword evidence="2" id="KW-1133">Transmembrane helix</keyword>
<feature type="region of interest" description="Disordered" evidence="1">
    <location>
        <begin position="86"/>
        <end position="116"/>
    </location>
</feature>
<protein>
    <submittedName>
        <fullName evidence="3">Uncharacterized protein</fullName>
    </submittedName>
</protein>
<feature type="transmembrane region" description="Helical" evidence="2">
    <location>
        <begin position="234"/>
        <end position="262"/>
    </location>
</feature>